<dbReference type="OrthoDB" id="1466971at2"/>
<evidence type="ECO:0000313" key="3">
    <source>
        <dbReference type="Proteomes" id="UP000003730"/>
    </source>
</evidence>
<accession>G2EDK4</accession>
<dbReference type="InterPro" id="IPR021255">
    <property type="entry name" value="DUF2807"/>
</dbReference>
<organism evidence="2 3">
    <name type="scientific">Bizionia argentinensis JUB59</name>
    <dbReference type="NCBI Taxonomy" id="1046627"/>
    <lineage>
        <taxon>Bacteria</taxon>
        <taxon>Pseudomonadati</taxon>
        <taxon>Bacteroidota</taxon>
        <taxon>Flavobacteriia</taxon>
        <taxon>Flavobacteriales</taxon>
        <taxon>Flavobacteriaceae</taxon>
        <taxon>Bizionia</taxon>
    </lineage>
</organism>
<dbReference type="AlphaFoldDB" id="G2EDK4"/>
<dbReference type="EMBL" id="AFXZ01000025">
    <property type="protein sequence ID" value="EGV43513.2"/>
    <property type="molecule type" value="Genomic_DNA"/>
</dbReference>
<sequence length="248" mass="27534">MKKLTYLLVFITVLSCSNEDANDCFQNAGKTIQQEVSVPNFETILVNRDVELIVKEAPNYSVIIETGKNLMNDVQAIVVGNQLQLTDNNTCNLVRDYGTTKIYVSAPNITEIRSSTQFDVSSDGVLNYPTLRLISENFNTTEALTIGDFRMDINVTNFSLTSNNLSSFYISGSAVNATIGFYSGIGRFEGRDFSVQKVTVYHRGNNDMIVNPQLELKGDLYGIGNLISVNTPPIVEVGQHYRGYLILE</sequence>
<dbReference type="PROSITE" id="PS51257">
    <property type="entry name" value="PROKAR_LIPOPROTEIN"/>
    <property type="match status" value="1"/>
</dbReference>
<feature type="domain" description="Putative auto-transporter adhesin head GIN" evidence="1">
    <location>
        <begin position="40"/>
        <end position="232"/>
    </location>
</feature>
<dbReference type="Gene3D" id="2.160.20.120">
    <property type="match status" value="1"/>
</dbReference>
<evidence type="ECO:0000259" key="1">
    <source>
        <dbReference type="Pfam" id="PF10988"/>
    </source>
</evidence>
<protein>
    <submittedName>
        <fullName evidence="2">DUF2807 domain-containing protein</fullName>
    </submittedName>
</protein>
<evidence type="ECO:0000313" key="2">
    <source>
        <dbReference type="EMBL" id="EGV43513.2"/>
    </source>
</evidence>
<reference evidence="2 3" key="1">
    <citation type="journal article" date="2008" name="Int. J. Syst. Evol. Microbiol.">
        <title>Bizionia argentinensis sp. nov., isolated from surface marine water in Antarctica.</title>
        <authorList>
            <person name="Bercovich A."/>
            <person name="Vazquez S.C."/>
            <person name="Yankilevich P."/>
            <person name="Coria S.H."/>
            <person name="Foti M."/>
            <person name="Hernandez E."/>
            <person name="Vidal A."/>
            <person name="Ruberto L."/>
            <person name="Melo C."/>
            <person name="Marenssi S."/>
            <person name="Criscuolo M."/>
            <person name="Memoli M."/>
            <person name="Arguelles M."/>
            <person name="Mac Cormack W.P."/>
        </authorList>
    </citation>
    <scope>NUCLEOTIDE SEQUENCE [LARGE SCALE GENOMIC DNA]</scope>
    <source>
        <strain evidence="2 3">JUB59</strain>
    </source>
</reference>
<dbReference type="Pfam" id="PF10988">
    <property type="entry name" value="DUF2807"/>
    <property type="match status" value="1"/>
</dbReference>
<dbReference type="STRING" id="1046627.BZARG_1353"/>
<name>G2EDK4_9FLAO</name>
<keyword evidence="3" id="KW-1185">Reference proteome</keyword>
<comment type="caution">
    <text evidence="2">The sequence shown here is derived from an EMBL/GenBank/DDBJ whole genome shotgun (WGS) entry which is preliminary data.</text>
</comment>
<proteinExistence type="predicted"/>
<dbReference type="eggNOG" id="ENOG502ZC8P">
    <property type="taxonomic scope" value="Bacteria"/>
</dbReference>
<dbReference type="Proteomes" id="UP000003730">
    <property type="component" value="Unassembled WGS sequence"/>
</dbReference>
<gene>
    <name evidence="2" type="ORF">BZARG_1353</name>
</gene>